<protein>
    <submittedName>
        <fullName evidence="2">Ketosteroid isomerase-like protein</fullName>
    </submittedName>
</protein>
<dbReference type="RefSeq" id="WP_209519092.1">
    <property type="nucleotide sequence ID" value="NZ_JAGIOH010000002.1"/>
</dbReference>
<accession>A0ABS4YE93</accession>
<gene>
    <name evidence="2" type="ORF">JO379_006637</name>
</gene>
<evidence type="ECO:0000313" key="2">
    <source>
        <dbReference type="EMBL" id="MBP2407071.1"/>
    </source>
</evidence>
<organism evidence="2 3">
    <name type="scientific">Streptomyces syringium</name>
    <dbReference type="NCBI Taxonomy" id="76729"/>
    <lineage>
        <taxon>Bacteria</taxon>
        <taxon>Bacillati</taxon>
        <taxon>Actinomycetota</taxon>
        <taxon>Actinomycetes</taxon>
        <taxon>Kitasatosporales</taxon>
        <taxon>Streptomycetaceae</taxon>
        <taxon>Streptomyces</taxon>
    </lineage>
</organism>
<dbReference type="GeneID" id="91573374"/>
<dbReference type="PANTHER" id="PTHR41252">
    <property type="entry name" value="BLR2505 PROTEIN"/>
    <property type="match status" value="1"/>
</dbReference>
<dbReference type="InterPro" id="IPR037401">
    <property type="entry name" value="SnoaL-like"/>
</dbReference>
<evidence type="ECO:0000313" key="3">
    <source>
        <dbReference type="Proteomes" id="UP001519291"/>
    </source>
</evidence>
<dbReference type="Pfam" id="PF12680">
    <property type="entry name" value="SnoaL_2"/>
    <property type="match status" value="1"/>
</dbReference>
<dbReference type="Gene3D" id="3.10.450.50">
    <property type="match status" value="1"/>
</dbReference>
<sequence>MTHPDARTVVTRYLKALRTRDAQAIPELIAADAVYRIPGSHPLAGTFHGLDEIARKFFTPMGALFDPEAAYAVEVSHLLAEGDQVSVECVTRSTTVHGTEYAIDISAQFTVRDGRIVSMREYFDTQYFARTLFGQDG</sequence>
<dbReference type="InterPro" id="IPR032710">
    <property type="entry name" value="NTF2-like_dom_sf"/>
</dbReference>
<keyword evidence="3" id="KW-1185">Reference proteome</keyword>
<proteinExistence type="predicted"/>
<dbReference type="PANTHER" id="PTHR41252:SF1">
    <property type="entry name" value="BLR2505 PROTEIN"/>
    <property type="match status" value="1"/>
</dbReference>
<dbReference type="Proteomes" id="UP001519291">
    <property type="component" value="Unassembled WGS sequence"/>
</dbReference>
<name>A0ABS4YE93_9ACTN</name>
<evidence type="ECO:0000259" key="1">
    <source>
        <dbReference type="Pfam" id="PF12680"/>
    </source>
</evidence>
<feature type="domain" description="SnoaL-like" evidence="1">
    <location>
        <begin position="10"/>
        <end position="119"/>
    </location>
</feature>
<comment type="caution">
    <text evidence="2">The sequence shown here is derived from an EMBL/GenBank/DDBJ whole genome shotgun (WGS) entry which is preliminary data.</text>
</comment>
<reference evidence="2 3" key="1">
    <citation type="submission" date="2021-03" db="EMBL/GenBank/DDBJ databases">
        <title>Sequencing the genomes of 1000 actinobacteria strains.</title>
        <authorList>
            <person name="Klenk H.-P."/>
        </authorList>
    </citation>
    <scope>NUCLEOTIDE SEQUENCE [LARGE SCALE GENOMIC DNA]</scope>
    <source>
        <strain evidence="2 3">DSM 41480</strain>
    </source>
</reference>
<dbReference type="SUPFAM" id="SSF54427">
    <property type="entry name" value="NTF2-like"/>
    <property type="match status" value="1"/>
</dbReference>
<dbReference type="EMBL" id="JAGIOH010000002">
    <property type="protein sequence ID" value="MBP2407071.1"/>
    <property type="molecule type" value="Genomic_DNA"/>
</dbReference>